<dbReference type="PANTHER" id="PTHR43725">
    <property type="entry name" value="UDP-GLUCOSE 4-EPIMERASE"/>
    <property type="match status" value="1"/>
</dbReference>
<dbReference type="CDD" id="cd05247">
    <property type="entry name" value="UDP_G4E_1_SDR_e"/>
    <property type="match status" value="1"/>
</dbReference>
<dbReference type="PANTHER" id="PTHR43725:SF53">
    <property type="entry name" value="UDP-ARABINOSE 4-EPIMERASE 1"/>
    <property type="match status" value="1"/>
</dbReference>
<dbReference type="InterPro" id="IPR036291">
    <property type="entry name" value="NAD(P)-bd_dom_sf"/>
</dbReference>
<dbReference type="InterPro" id="IPR001509">
    <property type="entry name" value="Epimerase_deHydtase"/>
</dbReference>
<evidence type="ECO:0000256" key="6">
    <source>
        <dbReference type="ARBA" id="ARBA00018569"/>
    </source>
</evidence>
<dbReference type="Proteomes" id="UP000830835">
    <property type="component" value="Unassembled WGS sequence"/>
</dbReference>
<reference evidence="12" key="1">
    <citation type="submission" date="2021-02" db="EMBL/GenBank/DDBJ databases">
        <title>The CRISPR/cas machinery reduction and long-range gene transfer in the hot spring cyanobacterium Synechococcus.</title>
        <authorList>
            <person name="Dvorak P."/>
            <person name="Jahodarova E."/>
            <person name="Hasler P."/>
            <person name="Poulickova A."/>
        </authorList>
    </citation>
    <scope>NUCLEOTIDE SEQUENCE</scope>
    <source>
        <strain evidence="12">Rupite</strain>
    </source>
</reference>
<accession>A0ABT0C6A7</accession>
<comment type="caution">
    <text evidence="12">The sequence shown here is derived from an EMBL/GenBank/DDBJ whole genome shotgun (WGS) entry which is preliminary data.</text>
</comment>
<comment type="pathway">
    <text evidence="3 10">Carbohydrate metabolism; galactose metabolism.</text>
</comment>
<dbReference type="InterPro" id="IPR005886">
    <property type="entry name" value="UDP_G4E"/>
</dbReference>
<dbReference type="NCBIfam" id="TIGR01179">
    <property type="entry name" value="galE"/>
    <property type="match status" value="1"/>
</dbReference>
<evidence type="ECO:0000256" key="7">
    <source>
        <dbReference type="ARBA" id="ARBA00023027"/>
    </source>
</evidence>
<dbReference type="GO" id="GO:0003978">
    <property type="term" value="F:UDP-glucose 4-epimerase activity"/>
    <property type="evidence" value="ECO:0007669"/>
    <property type="project" value="UniProtKB-EC"/>
</dbReference>
<evidence type="ECO:0000256" key="8">
    <source>
        <dbReference type="ARBA" id="ARBA00023235"/>
    </source>
</evidence>
<keyword evidence="7 10" id="KW-0520">NAD</keyword>
<evidence type="ECO:0000259" key="11">
    <source>
        <dbReference type="Pfam" id="PF01370"/>
    </source>
</evidence>
<evidence type="ECO:0000256" key="5">
    <source>
        <dbReference type="ARBA" id="ARBA00013189"/>
    </source>
</evidence>
<dbReference type="EC" id="5.1.3.2" evidence="5 10"/>
<comment type="subunit">
    <text evidence="10">Homodimer.</text>
</comment>
<comment type="cofactor">
    <cofactor evidence="2 10">
        <name>NAD(+)</name>
        <dbReference type="ChEBI" id="CHEBI:57540"/>
    </cofactor>
</comment>
<name>A0ABT0C6A7_THEVL</name>
<evidence type="ECO:0000256" key="1">
    <source>
        <dbReference type="ARBA" id="ARBA00000083"/>
    </source>
</evidence>
<comment type="similarity">
    <text evidence="4 10">Belongs to the NAD(P)-dependent epimerase/dehydratase family.</text>
</comment>
<evidence type="ECO:0000256" key="2">
    <source>
        <dbReference type="ARBA" id="ARBA00001911"/>
    </source>
</evidence>
<evidence type="ECO:0000256" key="3">
    <source>
        <dbReference type="ARBA" id="ARBA00004947"/>
    </source>
</evidence>
<keyword evidence="8 10" id="KW-0413">Isomerase</keyword>
<comment type="catalytic activity">
    <reaction evidence="1 10">
        <text>UDP-alpha-D-glucose = UDP-alpha-D-galactose</text>
        <dbReference type="Rhea" id="RHEA:22168"/>
        <dbReference type="ChEBI" id="CHEBI:58885"/>
        <dbReference type="ChEBI" id="CHEBI:66914"/>
        <dbReference type="EC" id="5.1.3.2"/>
    </reaction>
</comment>
<feature type="domain" description="NAD-dependent epimerase/dehydratase" evidence="11">
    <location>
        <begin position="4"/>
        <end position="252"/>
    </location>
</feature>
<evidence type="ECO:0000256" key="4">
    <source>
        <dbReference type="ARBA" id="ARBA00007637"/>
    </source>
</evidence>
<gene>
    <name evidence="12" type="primary">galE</name>
    <name evidence="12" type="ORF">JX360_00155</name>
</gene>
<dbReference type="RefSeq" id="WP_244348333.1">
    <property type="nucleotide sequence ID" value="NZ_JAFIRA010000001.1"/>
</dbReference>
<proteinExistence type="inferred from homology"/>
<keyword evidence="9 10" id="KW-0119">Carbohydrate metabolism</keyword>
<dbReference type="Pfam" id="PF01370">
    <property type="entry name" value="Epimerase"/>
    <property type="match status" value="1"/>
</dbReference>
<dbReference type="SUPFAM" id="SSF51735">
    <property type="entry name" value="NAD(P)-binding Rossmann-fold domains"/>
    <property type="match status" value="1"/>
</dbReference>
<evidence type="ECO:0000256" key="10">
    <source>
        <dbReference type="RuleBase" id="RU366046"/>
    </source>
</evidence>
<evidence type="ECO:0000313" key="12">
    <source>
        <dbReference type="EMBL" id="MCJ2541329.1"/>
    </source>
</evidence>
<evidence type="ECO:0000313" key="13">
    <source>
        <dbReference type="Proteomes" id="UP000830835"/>
    </source>
</evidence>
<organism evidence="12 13">
    <name type="scientific">Thermostichus vulcanus str. 'Rupite'</name>
    <dbReference type="NCBI Taxonomy" id="2813851"/>
    <lineage>
        <taxon>Bacteria</taxon>
        <taxon>Bacillati</taxon>
        <taxon>Cyanobacteriota</taxon>
        <taxon>Cyanophyceae</taxon>
        <taxon>Thermostichales</taxon>
        <taxon>Thermostichaceae</taxon>
        <taxon>Thermostichus</taxon>
    </lineage>
</organism>
<keyword evidence="13" id="KW-1185">Reference proteome</keyword>
<protein>
    <recommendedName>
        <fullName evidence="6 10">UDP-glucose 4-epimerase</fullName>
        <ecNumber evidence="5 10">5.1.3.2</ecNumber>
    </recommendedName>
</protein>
<dbReference type="Gene3D" id="3.90.25.10">
    <property type="entry name" value="UDP-galactose 4-epimerase, domain 1"/>
    <property type="match status" value="1"/>
</dbReference>
<evidence type="ECO:0000256" key="9">
    <source>
        <dbReference type="ARBA" id="ARBA00023277"/>
    </source>
</evidence>
<sequence>MRFLVTGGAGYIGSHTCKALAASGHTPITFDNLVYGHPWAVRWGPLEKGDIADRERLDQVINQYQPEGVIHFAAYAYVGESVKDPAKYYRNNVGGSLSLLEAMRDHGIPYIVFSSTCASYGIPEQIPIPESHPQRPINPYGQSKLMVEQMLRDFRLAYGIQSISLRYFNAAGADPDGEIGEAHDPETHLIPLVLDAASGQRPHITIFGDDYDTPDGTCIRDYIHVSDLAQAHVLAVEALTTHQPVQPAYNLGNGQGFSVKDVIATAEAVTQKRIPVQIGARRPGDPPRLVGDASAIMQDLGWKPAYADLTQIIETAWRWHQQQPYSTQ</sequence>
<dbReference type="Gene3D" id="3.40.50.720">
    <property type="entry name" value="NAD(P)-binding Rossmann-like Domain"/>
    <property type="match status" value="1"/>
</dbReference>
<dbReference type="EMBL" id="JAFIRA010000001">
    <property type="protein sequence ID" value="MCJ2541329.1"/>
    <property type="molecule type" value="Genomic_DNA"/>
</dbReference>